<keyword evidence="3" id="KW-0539">Nucleus</keyword>
<evidence type="ECO:0000256" key="3">
    <source>
        <dbReference type="ARBA" id="ARBA00023242"/>
    </source>
</evidence>
<evidence type="ECO:0000256" key="2">
    <source>
        <dbReference type="ARBA" id="ARBA00010849"/>
    </source>
</evidence>
<accession>A0A9W8AYV1</accession>
<evidence type="ECO:0000256" key="1">
    <source>
        <dbReference type="ARBA" id="ARBA00004123"/>
    </source>
</evidence>
<keyword evidence="5" id="KW-1185">Reference proteome</keyword>
<evidence type="ECO:0000313" key="4">
    <source>
        <dbReference type="EMBL" id="KAJ1970060.1"/>
    </source>
</evidence>
<gene>
    <name evidence="4" type="primary">DPY30</name>
    <name evidence="4" type="ORF">IWQ62_000220</name>
</gene>
<dbReference type="Gene3D" id="1.20.890.10">
    <property type="entry name" value="cAMP-dependent protein kinase regulatory subunit, dimerization-anchoring domain"/>
    <property type="match status" value="1"/>
</dbReference>
<name>A0A9W8AYV1_9FUNG</name>
<evidence type="ECO:0000313" key="5">
    <source>
        <dbReference type="Proteomes" id="UP001150925"/>
    </source>
</evidence>
<dbReference type="Proteomes" id="UP001150925">
    <property type="component" value="Unassembled WGS sequence"/>
</dbReference>
<dbReference type="InterPro" id="IPR049629">
    <property type="entry name" value="DPY30_SDC1_DD"/>
</dbReference>
<comment type="subcellular location">
    <subcellularLocation>
        <location evidence="1">Nucleus</location>
    </subcellularLocation>
</comment>
<dbReference type="GO" id="GO:0005634">
    <property type="term" value="C:nucleus"/>
    <property type="evidence" value="ECO:0007669"/>
    <property type="project" value="UniProtKB-SubCell"/>
</dbReference>
<sequence length="98" mass="10821">MEVDDSKTEATDPSPADWDTAGILAANQAMFADKPIRVYLEETFLPVLREGLKQVAAKRPADPCAYLGHFLLQHQQVTKEIKLETAEPSNLDNPQPSS</sequence>
<dbReference type="OrthoDB" id="417678at2759"/>
<dbReference type="EMBL" id="JANBPY010000007">
    <property type="protein sequence ID" value="KAJ1970060.1"/>
    <property type="molecule type" value="Genomic_DNA"/>
</dbReference>
<comment type="caution">
    <text evidence="4">The sequence shown here is derived from an EMBL/GenBank/DDBJ whole genome shotgun (WGS) entry which is preliminary data.</text>
</comment>
<organism evidence="4 5">
    <name type="scientific">Dispira parvispora</name>
    <dbReference type="NCBI Taxonomy" id="1520584"/>
    <lineage>
        <taxon>Eukaryota</taxon>
        <taxon>Fungi</taxon>
        <taxon>Fungi incertae sedis</taxon>
        <taxon>Zoopagomycota</taxon>
        <taxon>Kickxellomycotina</taxon>
        <taxon>Dimargaritomycetes</taxon>
        <taxon>Dimargaritales</taxon>
        <taxon>Dimargaritaceae</taxon>
        <taxon>Dispira</taxon>
    </lineage>
</organism>
<dbReference type="CDD" id="cd22965">
    <property type="entry name" value="DD_DPY30_SDC1"/>
    <property type="match status" value="1"/>
</dbReference>
<proteinExistence type="inferred from homology"/>
<dbReference type="AlphaFoldDB" id="A0A9W8AYV1"/>
<reference evidence="4" key="1">
    <citation type="submission" date="2022-07" db="EMBL/GenBank/DDBJ databases">
        <title>Phylogenomic reconstructions and comparative analyses of Kickxellomycotina fungi.</title>
        <authorList>
            <person name="Reynolds N.K."/>
            <person name="Stajich J.E."/>
            <person name="Barry K."/>
            <person name="Grigoriev I.V."/>
            <person name="Crous P."/>
            <person name="Smith M.E."/>
        </authorList>
    </citation>
    <scope>NUCLEOTIDE SEQUENCE</scope>
    <source>
        <strain evidence="4">RSA 1196</strain>
    </source>
</reference>
<comment type="similarity">
    <text evidence="2">Belongs to the dpy-30 family.</text>
</comment>
<protein>
    <submittedName>
        <fullName evidence="4">Protein dpy-30</fullName>
    </submittedName>
</protein>
<dbReference type="InterPro" id="IPR007858">
    <property type="entry name" value="Dpy-30_motif"/>
</dbReference>
<dbReference type="Pfam" id="PF05186">
    <property type="entry name" value="Dpy-30"/>
    <property type="match status" value="1"/>
</dbReference>